<evidence type="ECO:0000256" key="3">
    <source>
        <dbReference type="ARBA" id="ARBA00023002"/>
    </source>
</evidence>
<evidence type="ECO:0000256" key="5">
    <source>
        <dbReference type="PIRSR" id="PIRSR000097-2"/>
    </source>
</evidence>
<reference evidence="8 9" key="1">
    <citation type="submission" date="2019-06" db="EMBL/GenBank/DDBJ databases">
        <title>Sequencing the genomes of 1000 actinobacteria strains.</title>
        <authorList>
            <person name="Klenk H.-P."/>
        </authorList>
    </citation>
    <scope>NUCLEOTIDE SEQUENCE [LARGE SCALE GENOMIC DNA]</scope>
    <source>
        <strain evidence="8 9">DSM 19560</strain>
    </source>
</reference>
<feature type="binding site" evidence="5">
    <location>
        <position position="118"/>
    </location>
    <ligand>
        <name>substrate</name>
    </ligand>
</feature>
<evidence type="ECO:0000256" key="6">
    <source>
        <dbReference type="PIRSR" id="PIRSR000097-3"/>
    </source>
</evidence>
<evidence type="ECO:0000313" key="8">
    <source>
        <dbReference type="EMBL" id="TWE12069.1"/>
    </source>
</evidence>
<dbReference type="PIRSF" id="PIRSF000097">
    <property type="entry name" value="AKR"/>
    <property type="match status" value="1"/>
</dbReference>
<dbReference type="InterPro" id="IPR020471">
    <property type="entry name" value="AKR"/>
</dbReference>
<dbReference type="GO" id="GO:0016616">
    <property type="term" value="F:oxidoreductase activity, acting on the CH-OH group of donors, NAD or NADP as acceptor"/>
    <property type="evidence" value="ECO:0007669"/>
    <property type="project" value="UniProtKB-ARBA"/>
</dbReference>
<dbReference type="InterPro" id="IPR018170">
    <property type="entry name" value="Aldo/ket_reductase_CS"/>
</dbReference>
<evidence type="ECO:0000256" key="2">
    <source>
        <dbReference type="ARBA" id="ARBA00022857"/>
    </source>
</evidence>
<dbReference type="RefSeq" id="WP_211841588.1">
    <property type="nucleotide sequence ID" value="NZ_VIVQ01000001.1"/>
</dbReference>
<comment type="similarity">
    <text evidence="1">Belongs to the aldo/keto reductase family.</text>
</comment>
<dbReference type="PANTHER" id="PTHR43827:SF3">
    <property type="entry name" value="NADP-DEPENDENT OXIDOREDUCTASE DOMAIN-CONTAINING PROTEIN"/>
    <property type="match status" value="1"/>
</dbReference>
<organism evidence="8 9">
    <name type="scientific">Rudaeicoccus suwonensis</name>
    <dbReference type="NCBI Taxonomy" id="657409"/>
    <lineage>
        <taxon>Bacteria</taxon>
        <taxon>Bacillati</taxon>
        <taxon>Actinomycetota</taxon>
        <taxon>Actinomycetes</taxon>
        <taxon>Micrococcales</taxon>
        <taxon>Dermacoccaceae</taxon>
        <taxon>Rudaeicoccus</taxon>
    </lineage>
</organism>
<evidence type="ECO:0000259" key="7">
    <source>
        <dbReference type="Pfam" id="PF00248"/>
    </source>
</evidence>
<comment type="caution">
    <text evidence="8">The sequence shown here is derived from an EMBL/GenBank/DDBJ whole genome shotgun (WGS) entry which is preliminary data.</text>
</comment>
<feature type="site" description="Lowers pKa of active site Tyr" evidence="6">
    <location>
        <position position="84"/>
    </location>
</feature>
<dbReference type="Proteomes" id="UP000318297">
    <property type="component" value="Unassembled WGS sequence"/>
</dbReference>
<gene>
    <name evidence="8" type="ORF">BKA23_0865</name>
</gene>
<keyword evidence="2" id="KW-0521">NADP</keyword>
<dbReference type="InterPro" id="IPR023210">
    <property type="entry name" value="NADP_OxRdtase_dom"/>
</dbReference>
<proteinExistence type="inferred from homology"/>
<dbReference type="Gene3D" id="3.20.20.100">
    <property type="entry name" value="NADP-dependent oxidoreductase domain"/>
    <property type="match status" value="1"/>
</dbReference>
<keyword evidence="3" id="KW-0560">Oxidoreductase</keyword>
<dbReference type="SUPFAM" id="SSF51430">
    <property type="entry name" value="NAD(P)-linked oxidoreductase"/>
    <property type="match status" value="1"/>
</dbReference>
<dbReference type="FunFam" id="3.20.20.100:FF:000015">
    <property type="entry name" value="Oxidoreductase, aldo/keto reductase family"/>
    <property type="match status" value="1"/>
</dbReference>
<name>A0A561E8Y1_9MICO</name>
<dbReference type="InterPro" id="IPR036812">
    <property type="entry name" value="NAD(P)_OxRdtase_dom_sf"/>
</dbReference>
<dbReference type="AlphaFoldDB" id="A0A561E8Y1"/>
<dbReference type="PANTHER" id="PTHR43827">
    <property type="entry name" value="2,5-DIKETO-D-GLUCONIC ACID REDUCTASE"/>
    <property type="match status" value="1"/>
</dbReference>
<evidence type="ECO:0000256" key="4">
    <source>
        <dbReference type="PIRSR" id="PIRSR000097-1"/>
    </source>
</evidence>
<keyword evidence="9" id="KW-1185">Reference proteome</keyword>
<sequence>MTDNTIASVPTLSLRAGSVAVKIPQLGFGVWQVPDDKVGPAVEKALEVGYRHIDTAKAYDNESGVGRVLSATPVPRSQIFLTTKLWNADQGYQQTLDAFEASHQRLGSDAPVDLYLIHWPTPKNDRYVDTYRALIELRESGKIRAAGVCNFEVEHLERVNAELGEYPAINQIELHPFLQQAQLREFHQAHDIVTEAWSPLASGGEVLQNADIAAIADKHGKTAAQVILRWHLQLGNVVIPKSVTPARIEENFDIFGFELDGEDLRTIAGLDKGERTGPDPMEFNQA</sequence>
<dbReference type="PROSITE" id="PS00063">
    <property type="entry name" value="ALDOKETO_REDUCTASE_3"/>
    <property type="match status" value="1"/>
</dbReference>
<accession>A0A561E8Y1</accession>
<feature type="active site" description="Proton donor" evidence="4">
    <location>
        <position position="59"/>
    </location>
</feature>
<dbReference type="EMBL" id="VIVQ01000001">
    <property type="protein sequence ID" value="TWE12069.1"/>
    <property type="molecule type" value="Genomic_DNA"/>
</dbReference>
<evidence type="ECO:0000256" key="1">
    <source>
        <dbReference type="ARBA" id="ARBA00007905"/>
    </source>
</evidence>
<dbReference type="PRINTS" id="PR00069">
    <property type="entry name" value="ALDKETRDTASE"/>
</dbReference>
<dbReference type="PROSITE" id="PS00798">
    <property type="entry name" value="ALDOKETO_REDUCTASE_1"/>
    <property type="match status" value="1"/>
</dbReference>
<protein>
    <submittedName>
        <fullName evidence="8">2,5-diketo-D-gluconate reductase A</fullName>
    </submittedName>
</protein>
<dbReference type="Pfam" id="PF00248">
    <property type="entry name" value="Aldo_ket_red"/>
    <property type="match status" value="1"/>
</dbReference>
<evidence type="ECO:0000313" key="9">
    <source>
        <dbReference type="Proteomes" id="UP000318297"/>
    </source>
</evidence>
<feature type="domain" description="NADP-dependent oxidoreductase" evidence="7">
    <location>
        <begin position="26"/>
        <end position="271"/>
    </location>
</feature>